<gene>
    <name evidence="1" type="ORF">Bcop_1825</name>
</gene>
<sequence length="339" mass="40361">MVLKFEDKFLEGIHIYNEHVFTLTATTDETSVVKKMLKLARDIKRESDETTYYTYLWPESLTTLASTLTDNQEVLKHVHGTRKQSVRANDNVQNRLMAEKDYLLENLYYENLKSLETVQGWLDFIKENSELIYILYGRYIFFKTDSNAGDPIPHSFKFLGEELFIMLWHRSTELSLHIYQTSIDQSPIDLDKIREELVIICQLENFYINYFAQKNTLSILEETRKLFKRFNIKSISKSELKTVLSRKGKSDLNAFLKVNKNPELTHLEDYIKKYPNGLFLNEVYFTYVIIKYVRDIDDWIDALLDRDYHTYVLTRPNGLFLETAKYLDQRRNRYNKHLS</sequence>
<reference evidence="1 2" key="1">
    <citation type="journal article" date="2011" name="Stand. Genomic Sci.">
        <title>Non-contiguous finished genome sequence of Bacteroides coprosuis type strain (PC139).</title>
        <authorList>
            <person name="Land M."/>
            <person name="Held B."/>
            <person name="Gronow S."/>
            <person name="Abt B."/>
            <person name="Lucas S."/>
            <person name="Del Rio T.G."/>
            <person name="Nolan M."/>
            <person name="Tice H."/>
            <person name="Cheng J.F."/>
            <person name="Pitluck S."/>
            <person name="Liolios K."/>
            <person name="Pagani I."/>
            <person name="Ivanova N."/>
            <person name="Mavromatis K."/>
            <person name="Mikhailova N."/>
            <person name="Pati A."/>
            <person name="Tapia R."/>
            <person name="Han C."/>
            <person name="Goodwin L."/>
            <person name="Chen A."/>
            <person name="Palaniappan K."/>
            <person name="Hauser L."/>
            <person name="Brambilla E.M."/>
            <person name="Rohde M."/>
            <person name="Goker M."/>
            <person name="Detter J.C."/>
            <person name="Woyke T."/>
            <person name="Bristow J."/>
            <person name="Eisen J.A."/>
            <person name="Markowitz V."/>
            <person name="Hugenholtz P."/>
            <person name="Kyrpides N.C."/>
            <person name="Klenk H.P."/>
            <person name="Lapidus A."/>
        </authorList>
    </citation>
    <scope>NUCLEOTIDE SEQUENCE [LARGE SCALE GENOMIC DNA]</scope>
    <source>
        <strain evidence="1 2">DSM 18011</strain>
    </source>
</reference>
<evidence type="ECO:0000313" key="1">
    <source>
        <dbReference type="EMBL" id="EGJ72013.1"/>
    </source>
</evidence>
<keyword evidence="2" id="KW-1185">Reference proteome</keyword>
<dbReference type="EMBL" id="CM001167">
    <property type="protein sequence ID" value="EGJ72013.1"/>
    <property type="molecule type" value="Genomic_DNA"/>
</dbReference>
<dbReference type="Proteomes" id="UP000018439">
    <property type="component" value="Chromosome"/>
</dbReference>
<organism evidence="1 2">
    <name type="scientific">Bacteroides coprosuis DSM 18011</name>
    <dbReference type="NCBI Taxonomy" id="679937"/>
    <lineage>
        <taxon>Bacteria</taxon>
        <taxon>Pseudomonadati</taxon>
        <taxon>Bacteroidota</taxon>
        <taxon>Bacteroidia</taxon>
        <taxon>Bacteroidales</taxon>
        <taxon>Bacteroidaceae</taxon>
        <taxon>Bacteroides</taxon>
    </lineage>
</organism>
<dbReference type="HOGENOM" id="CLU_817972_0_0_10"/>
<proteinExistence type="predicted"/>
<evidence type="ECO:0000313" key="2">
    <source>
        <dbReference type="Proteomes" id="UP000018439"/>
    </source>
</evidence>
<accession>F3ZRS4</accession>
<protein>
    <submittedName>
        <fullName evidence="1">Uncharacterized protein</fullName>
    </submittedName>
</protein>
<dbReference type="AlphaFoldDB" id="F3ZRS4"/>
<name>F3ZRS4_9BACE</name>